<evidence type="ECO:0000256" key="8">
    <source>
        <dbReference type="ARBA" id="ARBA00037210"/>
    </source>
</evidence>
<evidence type="ECO:0000256" key="5">
    <source>
        <dbReference type="ARBA" id="ARBA00022837"/>
    </source>
</evidence>
<dbReference type="PANTHER" id="PTHR10502:SF239">
    <property type="entry name" value="ANNEXIN A7"/>
    <property type="match status" value="1"/>
</dbReference>
<dbReference type="GO" id="GO:0005576">
    <property type="term" value="C:extracellular region"/>
    <property type="evidence" value="ECO:0007669"/>
    <property type="project" value="UniProtKB-SubCell"/>
</dbReference>
<evidence type="ECO:0000313" key="12">
    <source>
        <dbReference type="EMBL" id="CAL5137209.1"/>
    </source>
</evidence>
<comment type="caution">
    <text evidence="12">The sequence shown here is derived from an EMBL/GenBank/DDBJ whole genome shotgun (WGS) entry which is preliminary data.</text>
</comment>
<dbReference type="InterPro" id="IPR018502">
    <property type="entry name" value="Annexin_repeat"/>
</dbReference>
<comment type="function">
    <text evidence="8">Calcium/phospholipid-binding protein which promotes membrane fusion and is involved in exocytosis.</text>
</comment>
<evidence type="ECO:0000256" key="1">
    <source>
        <dbReference type="ARBA" id="ARBA00004340"/>
    </source>
</evidence>
<dbReference type="PRINTS" id="PR00196">
    <property type="entry name" value="ANNEXIN"/>
</dbReference>
<dbReference type="EMBL" id="CAXLJL010000378">
    <property type="protein sequence ID" value="CAL5137209.1"/>
    <property type="molecule type" value="Genomic_DNA"/>
</dbReference>
<dbReference type="GO" id="GO:0005737">
    <property type="term" value="C:cytoplasm"/>
    <property type="evidence" value="ECO:0007669"/>
    <property type="project" value="TreeGrafter"/>
</dbReference>
<gene>
    <name evidence="12" type="ORF">CDAUBV1_LOCUS11466</name>
</gene>
<dbReference type="FunFam" id="1.10.220.10:FF:000003">
    <property type="entry name" value="Annexin"/>
    <property type="match status" value="1"/>
</dbReference>
<dbReference type="SUPFAM" id="SSF47874">
    <property type="entry name" value="Annexin"/>
    <property type="match status" value="1"/>
</dbReference>
<dbReference type="FunFam" id="1.10.220.10:FF:000002">
    <property type="entry name" value="Annexin"/>
    <property type="match status" value="1"/>
</dbReference>
<dbReference type="PROSITE" id="PS51897">
    <property type="entry name" value="ANNEXIN_2"/>
    <property type="match status" value="4"/>
</dbReference>
<reference evidence="12" key="1">
    <citation type="submission" date="2024-06" db="EMBL/GenBank/DDBJ databases">
        <authorList>
            <person name="Liu X."/>
            <person name="Lenzi L."/>
            <person name="Haldenby T S."/>
            <person name="Uol C."/>
        </authorList>
    </citation>
    <scope>NUCLEOTIDE SEQUENCE</scope>
</reference>
<dbReference type="GO" id="GO:0001786">
    <property type="term" value="F:phosphatidylserine binding"/>
    <property type="evidence" value="ECO:0007669"/>
    <property type="project" value="TreeGrafter"/>
</dbReference>
<comment type="domain">
    <text evidence="11">A pair of annexin repeats may form one binding site for calcium and phospholipid.</text>
</comment>
<dbReference type="PROSITE" id="PS00223">
    <property type="entry name" value="ANNEXIN_1"/>
    <property type="match status" value="3"/>
</dbReference>
<dbReference type="GO" id="GO:0005509">
    <property type="term" value="F:calcium ion binding"/>
    <property type="evidence" value="ECO:0007669"/>
    <property type="project" value="InterPro"/>
</dbReference>
<dbReference type="InterPro" id="IPR001464">
    <property type="entry name" value="Annexin"/>
</dbReference>
<dbReference type="GO" id="GO:0005886">
    <property type="term" value="C:plasma membrane"/>
    <property type="evidence" value="ECO:0007669"/>
    <property type="project" value="TreeGrafter"/>
</dbReference>
<evidence type="ECO:0000313" key="13">
    <source>
        <dbReference type="Proteomes" id="UP001497525"/>
    </source>
</evidence>
<dbReference type="SMART" id="SM00335">
    <property type="entry name" value="ANX"/>
    <property type="match status" value="4"/>
</dbReference>
<dbReference type="InterPro" id="IPR018252">
    <property type="entry name" value="Annexin_repeat_CS"/>
</dbReference>
<evidence type="ECO:0000256" key="4">
    <source>
        <dbReference type="ARBA" id="ARBA00022737"/>
    </source>
</evidence>
<evidence type="ECO:0000256" key="10">
    <source>
        <dbReference type="ARBA" id="ARBA00060393"/>
    </source>
</evidence>
<comment type="function">
    <text evidence="9">Involved in reproduction of the worm. Involved in host-parasite interaction. Delivered into the host cell by means of parasite exosomes. Binds to acidic phospholipid membranes in a calcium-dependent manner in vitro. Causes aggregation of liposomes in the presence of calcium, but not in its absence. Likely to promote membrane fusion. May provide structural integrity within the tegument.</text>
</comment>
<comment type="subcellular location">
    <subcellularLocation>
        <location evidence="1">Host cell</location>
    </subcellularLocation>
    <subcellularLocation>
        <location evidence="2">Secreted</location>
        <location evidence="2">Extracellular exosome</location>
    </subcellularLocation>
    <subcellularLocation>
        <location evidence="10">Tegument</location>
    </subcellularLocation>
</comment>
<dbReference type="FunFam" id="1.10.220.10:FF:000004">
    <property type="entry name" value="Annexin"/>
    <property type="match status" value="1"/>
</dbReference>
<dbReference type="InterPro" id="IPR037104">
    <property type="entry name" value="Annexin_sf"/>
</dbReference>
<evidence type="ECO:0000256" key="2">
    <source>
        <dbReference type="ARBA" id="ARBA00004550"/>
    </source>
</evidence>
<dbReference type="AlphaFoldDB" id="A0AAV2TLR8"/>
<dbReference type="PANTHER" id="PTHR10502">
    <property type="entry name" value="ANNEXIN"/>
    <property type="match status" value="1"/>
</dbReference>
<dbReference type="GO" id="GO:0005544">
    <property type="term" value="F:calcium-dependent phospholipid binding"/>
    <property type="evidence" value="ECO:0007669"/>
    <property type="project" value="UniProtKB-KW"/>
</dbReference>
<dbReference type="Pfam" id="PF00191">
    <property type="entry name" value="Annexin"/>
    <property type="match status" value="4"/>
</dbReference>
<keyword evidence="4 11" id="KW-0677">Repeat</keyword>
<keyword evidence="6 11" id="KW-0041">Annexin</keyword>
<sequence>MEAPIDRDTLWSEWKGDELSPTLKAYADFNADEDCVMLRTAMKGLGTDEKVIIDIFGHRTAAQRMQIVNRYKVLYGRDLKQELRSELSGHFEDTILALCLSPAEFDANELWRAMSGFGTNESVLIEILCSRTNDQIRRIKETYHSLFHRDLEEDIKEETSGNFRHVMISLVQAQRDEDVSVSRTRAIQDAEALFEAGEKMFGTDESVFNRVLATRSPGHIRLVIKEYAKISKRTLEEALKSEMSGDTLESFLTIVRCMQNKPKYFANQLKKSMQGLGTRDHDLIRIIVSRCEIDMGYIKDEFFELTGKTLGEWIEDDTSGNYRRILLALIGNG</sequence>
<dbReference type="GO" id="GO:0012506">
    <property type="term" value="C:vesicle membrane"/>
    <property type="evidence" value="ECO:0007669"/>
    <property type="project" value="TreeGrafter"/>
</dbReference>
<proteinExistence type="inferred from homology"/>
<dbReference type="Proteomes" id="UP001497525">
    <property type="component" value="Unassembled WGS sequence"/>
</dbReference>
<dbReference type="GO" id="GO:0043657">
    <property type="term" value="C:host cell"/>
    <property type="evidence" value="ECO:0007669"/>
    <property type="project" value="UniProtKB-SubCell"/>
</dbReference>
<accession>A0AAV2TLR8</accession>
<dbReference type="Gene3D" id="1.10.220.10">
    <property type="entry name" value="Annexin"/>
    <property type="match status" value="4"/>
</dbReference>
<protein>
    <recommendedName>
        <fullName evidence="11">Annexin</fullName>
    </recommendedName>
</protein>
<evidence type="ECO:0000256" key="6">
    <source>
        <dbReference type="ARBA" id="ARBA00023216"/>
    </source>
</evidence>
<dbReference type="GO" id="GO:0005634">
    <property type="term" value="C:nucleus"/>
    <property type="evidence" value="ECO:0007669"/>
    <property type="project" value="TreeGrafter"/>
</dbReference>
<evidence type="ECO:0000256" key="9">
    <source>
        <dbReference type="ARBA" id="ARBA00059330"/>
    </source>
</evidence>
<evidence type="ECO:0000256" key="3">
    <source>
        <dbReference type="ARBA" id="ARBA00007831"/>
    </source>
</evidence>
<evidence type="ECO:0000256" key="7">
    <source>
        <dbReference type="ARBA" id="ARBA00023302"/>
    </source>
</evidence>
<keyword evidence="7 11" id="KW-0111">Calcium/phospholipid-binding</keyword>
<name>A0AAV2TLR8_CALDB</name>
<comment type="similarity">
    <text evidence="3 11">Belongs to the annexin family.</text>
</comment>
<evidence type="ECO:0000256" key="11">
    <source>
        <dbReference type="RuleBase" id="RU003540"/>
    </source>
</evidence>
<organism evidence="12 13">
    <name type="scientific">Calicophoron daubneyi</name>
    <name type="common">Rumen fluke</name>
    <name type="synonym">Paramphistomum daubneyi</name>
    <dbReference type="NCBI Taxonomy" id="300641"/>
    <lineage>
        <taxon>Eukaryota</taxon>
        <taxon>Metazoa</taxon>
        <taxon>Spiralia</taxon>
        <taxon>Lophotrochozoa</taxon>
        <taxon>Platyhelminthes</taxon>
        <taxon>Trematoda</taxon>
        <taxon>Digenea</taxon>
        <taxon>Plagiorchiida</taxon>
        <taxon>Pronocephalata</taxon>
        <taxon>Paramphistomoidea</taxon>
        <taxon>Paramphistomidae</taxon>
        <taxon>Calicophoron</taxon>
    </lineage>
</organism>
<dbReference type="FunFam" id="1.10.220.10:FF:000001">
    <property type="entry name" value="Annexin"/>
    <property type="match status" value="1"/>
</dbReference>
<keyword evidence="5 11" id="KW-0106">Calcium</keyword>